<sequence>MKRKGSVYKQLQIRLAGCTLIAMIVPVVVLAIAGQLSYPLSFARFELWVSLIIAGGITVLLASYFSKRMFTPLKKAEQQVNLGAIKEGKAASQLDMLLEALTVKDNQEKNNELTAKTTTVSAQLQASAAETSEGVAEIAEVMQEVAAGNTGQVEAIQNVNSTAAEIVFNVKEVLESTEFVAQSSQTALTHTKNGNKAVENITAQIDLIGDHVQHSHEVIRELGKKTEQIEHILTFIVGISKQTNLLALNAEIEAARAGEHGRGFAVVANEVRSLAEQTNVATSDIQEIISEIHQQSRQAAEVIEKSTISVEDGITMSREVGIVFKDIYDNALEVDEFIQDVSESIREVSSHMDSISGTIADISAIAAQANGSVQHVAAVVEELSASMQEIAASATVLTDVVYELDTQLA</sequence>
<dbReference type="SMART" id="SM00283">
    <property type="entry name" value="MA"/>
    <property type="match status" value="1"/>
</dbReference>
<feature type="domain" description="Methyl-accepting transducer" evidence="4">
    <location>
        <begin position="127"/>
        <end position="363"/>
    </location>
</feature>
<dbReference type="RefSeq" id="WP_095326105.1">
    <property type="nucleotide sequence ID" value="NZ_NPCC01000004.1"/>
</dbReference>
<protein>
    <recommendedName>
        <fullName evidence="4">Methyl-accepting transducer domain-containing protein</fullName>
    </recommendedName>
</protein>
<dbReference type="PROSITE" id="PS50111">
    <property type="entry name" value="CHEMOTAXIS_TRANSDUC_2"/>
    <property type="match status" value="1"/>
</dbReference>
<dbReference type="InterPro" id="IPR004089">
    <property type="entry name" value="MCPsignal_dom"/>
</dbReference>
<dbReference type="GO" id="GO:0016020">
    <property type="term" value="C:membrane"/>
    <property type="evidence" value="ECO:0007669"/>
    <property type="project" value="InterPro"/>
</dbReference>
<gene>
    <name evidence="5" type="ORF">CHH72_02705</name>
</gene>
<name>A0A268P548_SHOCL</name>
<proteinExistence type="predicted"/>
<keyword evidence="3" id="KW-0812">Transmembrane</keyword>
<evidence type="ECO:0000256" key="2">
    <source>
        <dbReference type="PROSITE-ProRule" id="PRU00284"/>
    </source>
</evidence>
<keyword evidence="3" id="KW-1133">Transmembrane helix</keyword>
<dbReference type="EMBL" id="NPCC01000004">
    <property type="protein sequence ID" value="PAE90808.1"/>
    <property type="molecule type" value="Genomic_DNA"/>
</dbReference>
<evidence type="ECO:0000256" key="1">
    <source>
        <dbReference type="ARBA" id="ARBA00023224"/>
    </source>
</evidence>
<dbReference type="SUPFAM" id="SSF58104">
    <property type="entry name" value="Methyl-accepting chemotaxis protein (MCP) signaling domain"/>
    <property type="match status" value="1"/>
</dbReference>
<accession>A0A268P548</accession>
<evidence type="ECO:0000313" key="5">
    <source>
        <dbReference type="EMBL" id="PAE90808.1"/>
    </source>
</evidence>
<evidence type="ECO:0000313" key="6">
    <source>
        <dbReference type="Proteomes" id="UP000216207"/>
    </source>
</evidence>
<reference evidence="5 6" key="1">
    <citation type="submission" date="2017-07" db="EMBL/GenBank/DDBJ databases">
        <title>Isolation and whole genome analysis of endospore-forming bacteria from heroin.</title>
        <authorList>
            <person name="Kalinowski J."/>
            <person name="Ahrens B."/>
            <person name="Al-Dilaimi A."/>
            <person name="Winkler A."/>
            <person name="Wibberg D."/>
            <person name="Schleenbecker U."/>
            <person name="Ruckert C."/>
            <person name="Wolfel R."/>
            <person name="Grass G."/>
        </authorList>
    </citation>
    <scope>NUCLEOTIDE SEQUENCE [LARGE SCALE GENOMIC DNA]</scope>
    <source>
        <strain evidence="5 6">7539</strain>
    </source>
</reference>
<dbReference type="PANTHER" id="PTHR32089:SF112">
    <property type="entry name" value="LYSOZYME-LIKE PROTEIN-RELATED"/>
    <property type="match status" value="1"/>
</dbReference>
<evidence type="ECO:0000259" key="4">
    <source>
        <dbReference type="PROSITE" id="PS50111"/>
    </source>
</evidence>
<dbReference type="Gene3D" id="1.10.287.950">
    <property type="entry name" value="Methyl-accepting chemotaxis protein"/>
    <property type="match status" value="1"/>
</dbReference>
<dbReference type="Pfam" id="PF00015">
    <property type="entry name" value="MCPsignal"/>
    <property type="match status" value="1"/>
</dbReference>
<evidence type="ECO:0000256" key="3">
    <source>
        <dbReference type="SAM" id="Phobius"/>
    </source>
</evidence>
<dbReference type="GO" id="GO:0007165">
    <property type="term" value="P:signal transduction"/>
    <property type="evidence" value="ECO:0007669"/>
    <property type="project" value="UniProtKB-KW"/>
</dbReference>
<feature type="transmembrane region" description="Helical" evidence="3">
    <location>
        <begin position="45"/>
        <end position="65"/>
    </location>
</feature>
<organism evidence="5 6">
    <name type="scientific">Shouchella clausii</name>
    <name type="common">Alkalihalobacillus clausii</name>
    <dbReference type="NCBI Taxonomy" id="79880"/>
    <lineage>
        <taxon>Bacteria</taxon>
        <taxon>Bacillati</taxon>
        <taxon>Bacillota</taxon>
        <taxon>Bacilli</taxon>
        <taxon>Bacillales</taxon>
        <taxon>Bacillaceae</taxon>
        <taxon>Shouchella</taxon>
    </lineage>
</organism>
<keyword evidence="3" id="KW-0472">Membrane</keyword>
<comment type="caution">
    <text evidence="5">The sequence shown here is derived from an EMBL/GenBank/DDBJ whole genome shotgun (WGS) entry which is preliminary data.</text>
</comment>
<dbReference type="PANTHER" id="PTHR32089">
    <property type="entry name" value="METHYL-ACCEPTING CHEMOTAXIS PROTEIN MCPB"/>
    <property type="match status" value="1"/>
</dbReference>
<dbReference type="AlphaFoldDB" id="A0A268P548"/>
<dbReference type="Proteomes" id="UP000216207">
    <property type="component" value="Unassembled WGS sequence"/>
</dbReference>
<keyword evidence="1 2" id="KW-0807">Transducer</keyword>
<feature type="transmembrane region" description="Helical" evidence="3">
    <location>
        <begin position="12"/>
        <end position="33"/>
    </location>
</feature>